<comment type="caution">
    <text evidence="1">The sequence shown here is derived from an EMBL/GenBank/DDBJ whole genome shotgun (WGS) entry which is preliminary data.</text>
</comment>
<dbReference type="InterPro" id="IPR019621">
    <property type="entry name" value="DUF2491"/>
</dbReference>
<evidence type="ECO:0000313" key="1">
    <source>
        <dbReference type="EMBL" id="MCB8888248.1"/>
    </source>
</evidence>
<keyword evidence="2" id="KW-1185">Reference proteome</keyword>
<dbReference type="EMBL" id="WHVL01000001">
    <property type="protein sequence ID" value="MCB8888248.1"/>
    <property type="molecule type" value="Genomic_DNA"/>
</dbReference>
<dbReference type="RefSeq" id="WP_227388853.1">
    <property type="nucleotide sequence ID" value="NZ_JBHSCJ010000003.1"/>
</dbReference>
<gene>
    <name evidence="1" type="ORF">GEV37_03785</name>
</gene>
<sequence>MLKTLKALLGKPGEEQAPQAASPAGFALGLPIGMTAEDFAGLRLDGRVRLNLSELAAFPDTLFTWESDRDYHIAAVGHVELGQGAHLVRFYLDNDTWLQANVENRRVIEYKLFDFYRVSHLSNDEFDALLDPGASASRPLGTRQLTIESTGGQGPREFIRVWGDPASDWSPPVQFEERVTTSESVTGRQVVHHAMLFERSIADSERMEYVLMSGESDEEGSFMLVENLGVDVASIDIDAI</sequence>
<reference evidence="1 2" key="1">
    <citation type="journal article" date="2021" name="Sci. Rep.">
        <title>Genome analysis of a halophilic bacterium Halomonas malpeensis YU-PRIM-29(T) reveals its exopolysaccharide and pigment producing capabilities.</title>
        <authorList>
            <person name="Athmika"/>
            <person name="Ghate S.D."/>
            <person name="Arun A.B."/>
            <person name="Rao S.S."/>
            <person name="Kumar S.T.A."/>
            <person name="Kandiyil M.K."/>
            <person name="Saptami K."/>
            <person name="Rekha P.D."/>
        </authorList>
    </citation>
    <scope>NUCLEOTIDE SEQUENCE [LARGE SCALE GENOMIC DNA]</scope>
    <source>
        <strain evidence="2">prim 29</strain>
    </source>
</reference>
<proteinExistence type="predicted"/>
<protein>
    <submittedName>
        <fullName evidence="1">DUF2491 family protein</fullName>
    </submittedName>
</protein>
<dbReference type="Pfam" id="PF10679">
    <property type="entry name" value="DUF2491"/>
    <property type="match status" value="1"/>
</dbReference>
<organism evidence="1 2">
    <name type="scientific">Vreelandella malpeensis</name>
    <dbReference type="NCBI Taxonomy" id="1172368"/>
    <lineage>
        <taxon>Bacteria</taxon>
        <taxon>Pseudomonadati</taxon>
        <taxon>Pseudomonadota</taxon>
        <taxon>Gammaproteobacteria</taxon>
        <taxon>Oceanospirillales</taxon>
        <taxon>Halomonadaceae</taxon>
        <taxon>Vreelandella</taxon>
    </lineage>
</organism>
<accession>A0ABS8DPS2</accession>
<name>A0ABS8DPS2_9GAMM</name>
<dbReference type="Proteomes" id="UP001319882">
    <property type="component" value="Unassembled WGS sequence"/>
</dbReference>
<evidence type="ECO:0000313" key="2">
    <source>
        <dbReference type="Proteomes" id="UP001319882"/>
    </source>
</evidence>